<comment type="similarity">
    <text evidence="2">Belongs to the HAD-like hydrolase superfamily. Cof family.</text>
</comment>
<dbReference type="InterPro" id="IPR006379">
    <property type="entry name" value="HAD-SF_hydro_IIB"/>
</dbReference>
<dbReference type="NCBIfam" id="TIGR00099">
    <property type="entry name" value="Cof-subfamily"/>
    <property type="match status" value="1"/>
</dbReference>
<protein>
    <submittedName>
        <fullName evidence="3">COF family HAD hydrolase protein</fullName>
    </submittedName>
</protein>
<dbReference type="InterPro" id="IPR036412">
    <property type="entry name" value="HAD-like_sf"/>
</dbReference>
<dbReference type="GO" id="GO:0016791">
    <property type="term" value="F:phosphatase activity"/>
    <property type="evidence" value="ECO:0007669"/>
    <property type="project" value="TreeGrafter"/>
</dbReference>
<dbReference type="AlphaFoldDB" id="A0A449A879"/>
<dbReference type="Gene3D" id="3.30.1240.10">
    <property type="match status" value="1"/>
</dbReference>
<dbReference type="GO" id="GO:0005829">
    <property type="term" value="C:cytosol"/>
    <property type="evidence" value="ECO:0007669"/>
    <property type="project" value="TreeGrafter"/>
</dbReference>
<evidence type="ECO:0000313" key="4">
    <source>
        <dbReference type="Proteomes" id="UP000290942"/>
    </source>
</evidence>
<accession>A0A449A879</accession>
<dbReference type="PANTHER" id="PTHR10000">
    <property type="entry name" value="PHOSPHOSERINE PHOSPHATASE"/>
    <property type="match status" value="1"/>
</dbReference>
<sequence length="274" mass="30840">MEKRLIQAYFIDLDGTMLDAGEDNGFMSAENIEFLKELQKTTPVIPSTGRRPKGAVPQIMKLINAPYAVCSTGSVVADPNGEIIHSVNIKNETKNKLLKLFMDTKLNIIINGADTIYHFGEFNWNKRDWVKRFDKKSYQEIDKNQDIRQFLIFGLDLEETSNFEKYLNDNYPELATHVVSRGYSIEVTDKSATKGSANKYVAELLGLDIKKCAHIGDSKNDLLALPHVGYLVAMGNAEQEIKQAASFVGEDYSNGGLARTIQKFEKFIDKTIEN</sequence>
<comment type="cofactor">
    <cofactor evidence="1">
        <name>Mg(2+)</name>
        <dbReference type="ChEBI" id="CHEBI:18420"/>
    </cofactor>
</comment>
<dbReference type="NCBIfam" id="TIGR01484">
    <property type="entry name" value="HAD-SF-IIB"/>
    <property type="match status" value="1"/>
</dbReference>
<proteinExistence type="inferred from homology"/>
<evidence type="ECO:0000256" key="2">
    <source>
        <dbReference type="ARBA" id="ARBA00034778"/>
    </source>
</evidence>
<reference evidence="3 4" key="1">
    <citation type="submission" date="2019-01" db="EMBL/GenBank/DDBJ databases">
        <authorList>
            <consortium name="Pathogen Informatics"/>
        </authorList>
    </citation>
    <scope>NUCLEOTIDE SEQUENCE [LARGE SCALE GENOMIC DNA]</scope>
    <source>
        <strain evidence="3 4">NCTC10122</strain>
    </source>
</reference>
<organism evidence="3 4">
    <name type="scientific">Mycoplasmopsis bovigenitalium</name>
    <dbReference type="NCBI Taxonomy" id="2112"/>
    <lineage>
        <taxon>Bacteria</taxon>
        <taxon>Bacillati</taxon>
        <taxon>Mycoplasmatota</taxon>
        <taxon>Mycoplasmoidales</taxon>
        <taxon>Metamycoplasmataceae</taxon>
        <taxon>Mycoplasmopsis</taxon>
    </lineage>
</organism>
<evidence type="ECO:0000256" key="1">
    <source>
        <dbReference type="ARBA" id="ARBA00001946"/>
    </source>
</evidence>
<keyword evidence="3" id="KW-0378">Hydrolase</keyword>
<dbReference type="SUPFAM" id="SSF56784">
    <property type="entry name" value="HAD-like"/>
    <property type="match status" value="1"/>
</dbReference>
<evidence type="ECO:0000313" key="3">
    <source>
        <dbReference type="EMBL" id="VEU60465.1"/>
    </source>
</evidence>
<dbReference type="Pfam" id="PF08282">
    <property type="entry name" value="Hydrolase_3"/>
    <property type="match status" value="1"/>
</dbReference>
<dbReference type="Proteomes" id="UP000290942">
    <property type="component" value="Chromosome"/>
</dbReference>
<dbReference type="PANTHER" id="PTHR10000:SF8">
    <property type="entry name" value="HAD SUPERFAMILY HYDROLASE-LIKE, TYPE 3"/>
    <property type="match status" value="1"/>
</dbReference>
<dbReference type="InterPro" id="IPR000150">
    <property type="entry name" value="Cof"/>
</dbReference>
<gene>
    <name evidence="3" type="ORF">NCTC10122_00053</name>
</gene>
<dbReference type="RefSeq" id="WP_129687420.1">
    <property type="nucleotide sequence ID" value="NZ_LR214970.1"/>
</dbReference>
<dbReference type="EMBL" id="LR214970">
    <property type="protein sequence ID" value="VEU60465.1"/>
    <property type="molecule type" value="Genomic_DNA"/>
</dbReference>
<name>A0A449A879_9BACT</name>
<dbReference type="GO" id="GO:0000287">
    <property type="term" value="F:magnesium ion binding"/>
    <property type="evidence" value="ECO:0007669"/>
    <property type="project" value="TreeGrafter"/>
</dbReference>
<dbReference type="Gene3D" id="3.40.50.1000">
    <property type="entry name" value="HAD superfamily/HAD-like"/>
    <property type="match status" value="1"/>
</dbReference>
<dbReference type="InterPro" id="IPR023214">
    <property type="entry name" value="HAD_sf"/>
</dbReference>